<accession>E8N421</accession>
<feature type="transmembrane region" description="Helical" evidence="1">
    <location>
        <begin position="166"/>
        <end position="193"/>
    </location>
</feature>
<feature type="transmembrane region" description="Helical" evidence="1">
    <location>
        <begin position="357"/>
        <end position="374"/>
    </location>
</feature>
<dbReference type="STRING" id="926569.ANT_11510"/>
<keyword evidence="1" id="KW-0472">Membrane</keyword>
<protein>
    <submittedName>
        <fullName evidence="2">Hypothetical membrane protein</fullName>
    </submittedName>
</protein>
<evidence type="ECO:0000313" key="2">
    <source>
        <dbReference type="EMBL" id="BAJ63185.1"/>
    </source>
</evidence>
<dbReference type="Proteomes" id="UP000008922">
    <property type="component" value="Chromosome"/>
</dbReference>
<dbReference type="KEGG" id="atm:ANT_11510"/>
<sequence>MKRLIGWFFPSMKVLLGLMFFLAVLSMGERMMNVDGDLGRHLTIGNFILDTGWIPNRDVFSHTMAGEVLTPHEWMAQVVFALMERWFGLAGVVWLCALMVALTVMLVFRLSWERSGGWLSSLLVTLLAMAASSLHWLTRPHLFTFLFLAIWLKGLEDLFQRKRYGLLVLPVLMLIWANTHGAFLAGFVVWVVYGVGILWRTWVEKTPFTSLSGVFRDWFWVGGLSLIASLLNPSGVDLWKTSVGYVRNAYLVGHTAEYLSPDFHTPGAFPFLLMVLGILGVWGISHQKPRVDEVLLVSLWIAMALYSARNIPLFAVVSAPVLAKSIHTAFQEWAESVPWFKKLRDLDLRMHAVDSKAGGWVTFLLIVVFMAWTARAGLIPARFQSEVFPVRAMDWLEAHPQEGNVFNYFPWGGYILYRAFPDIRVFIDGQTDFYGEALTREYEQVITLQDGWKDVLDKYRVQWALMPESSMLSKALERELNWEVVYRDQVSVILHCQP</sequence>
<dbReference type="InParanoid" id="E8N421"/>
<dbReference type="EMBL" id="AP012029">
    <property type="protein sequence ID" value="BAJ63185.1"/>
    <property type="molecule type" value="Genomic_DNA"/>
</dbReference>
<keyword evidence="1" id="KW-1133">Transmembrane helix</keyword>
<proteinExistence type="predicted"/>
<dbReference type="eggNOG" id="COG1287">
    <property type="taxonomic scope" value="Bacteria"/>
</dbReference>
<feature type="transmembrane region" description="Helical" evidence="1">
    <location>
        <begin position="297"/>
        <end position="323"/>
    </location>
</feature>
<name>E8N421_ANATU</name>
<dbReference type="RefSeq" id="WP_013559573.1">
    <property type="nucleotide sequence ID" value="NC_014960.1"/>
</dbReference>
<organism evidence="2 3">
    <name type="scientific">Anaerolinea thermophila (strain DSM 14523 / JCM 11388 / NBRC 100420 / UNI-1)</name>
    <dbReference type="NCBI Taxonomy" id="926569"/>
    <lineage>
        <taxon>Bacteria</taxon>
        <taxon>Bacillati</taxon>
        <taxon>Chloroflexota</taxon>
        <taxon>Anaerolineae</taxon>
        <taxon>Anaerolineales</taxon>
        <taxon>Anaerolineaceae</taxon>
        <taxon>Anaerolinea</taxon>
    </lineage>
</organism>
<dbReference type="AlphaFoldDB" id="E8N421"/>
<evidence type="ECO:0000256" key="1">
    <source>
        <dbReference type="SAM" id="Phobius"/>
    </source>
</evidence>
<keyword evidence="3" id="KW-1185">Reference proteome</keyword>
<gene>
    <name evidence="2" type="ordered locus">ANT_11510</name>
</gene>
<feature type="transmembrane region" description="Helical" evidence="1">
    <location>
        <begin position="86"/>
        <end position="108"/>
    </location>
</feature>
<evidence type="ECO:0000313" key="3">
    <source>
        <dbReference type="Proteomes" id="UP000008922"/>
    </source>
</evidence>
<feature type="transmembrane region" description="Helical" evidence="1">
    <location>
        <begin position="267"/>
        <end position="285"/>
    </location>
</feature>
<reference evidence="2 3" key="1">
    <citation type="submission" date="2010-12" db="EMBL/GenBank/DDBJ databases">
        <title>Whole genome sequence of Anaerolinea thermophila UNI-1.</title>
        <authorList>
            <person name="Narita-Yamada S."/>
            <person name="Kishi E."/>
            <person name="Watanabe Y."/>
            <person name="Takasaki K."/>
            <person name="Ankai A."/>
            <person name="Oguchi A."/>
            <person name="Fukui S."/>
            <person name="Takahashi M."/>
            <person name="Yashiro I."/>
            <person name="Hosoyama A."/>
            <person name="Sekiguchi Y."/>
            <person name="Hanada S."/>
            <person name="Fujita N."/>
        </authorList>
    </citation>
    <scope>NUCLEOTIDE SEQUENCE [LARGE SCALE GENOMIC DNA]</scope>
    <source>
        <strain evidence="3">DSM 14523 / JCM 11388 / NBRC 100420 / UNI-1</strain>
    </source>
</reference>
<dbReference type="HOGENOM" id="CLU_033063_0_0_0"/>
<keyword evidence="1" id="KW-0812">Transmembrane</keyword>
<feature type="transmembrane region" description="Helical" evidence="1">
    <location>
        <begin position="115"/>
        <end position="136"/>
    </location>
</feature>
<dbReference type="OrthoDB" id="9786218at2"/>